<evidence type="ECO:0000313" key="2">
    <source>
        <dbReference type="Proteomes" id="UP001060085"/>
    </source>
</evidence>
<protein>
    <submittedName>
        <fullName evidence="1">Uncharacterized protein</fullName>
    </submittedName>
</protein>
<name>A0ACB9ZWF6_CATRO</name>
<organism evidence="1 2">
    <name type="scientific">Catharanthus roseus</name>
    <name type="common">Madagascar periwinkle</name>
    <name type="synonym">Vinca rosea</name>
    <dbReference type="NCBI Taxonomy" id="4058"/>
    <lineage>
        <taxon>Eukaryota</taxon>
        <taxon>Viridiplantae</taxon>
        <taxon>Streptophyta</taxon>
        <taxon>Embryophyta</taxon>
        <taxon>Tracheophyta</taxon>
        <taxon>Spermatophyta</taxon>
        <taxon>Magnoliopsida</taxon>
        <taxon>eudicotyledons</taxon>
        <taxon>Gunneridae</taxon>
        <taxon>Pentapetalae</taxon>
        <taxon>asterids</taxon>
        <taxon>lamiids</taxon>
        <taxon>Gentianales</taxon>
        <taxon>Apocynaceae</taxon>
        <taxon>Rauvolfioideae</taxon>
        <taxon>Vinceae</taxon>
        <taxon>Catharanthinae</taxon>
        <taxon>Catharanthus</taxon>
    </lineage>
</organism>
<proteinExistence type="predicted"/>
<sequence>MVTGGSLSLPIYHPTGRGRRIGKEQMGDKSLLWAVNSPYHHQYSYMDDGYGHWYPYEQEARALNHNFLEYLLMLGDAICDHSCDKSLYDSRMNDYYSYVANVNSFVLGDENKEERMLGVFGNKGKSFSIYKKKQQ</sequence>
<dbReference type="EMBL" id="CM044707">
    <property type="protein sequence ID" value="KAI5652960.1"/>
    <property type="molecule type" value="Genomic_DNA"/>
</dbReference>
<keyword evidence="2" id="KW-1185">Reference proteome</keyword>
<accession>A0ACB9ZWF6</accession>
<dbReference type="Proteomes" id="UP001060085">
    <property type="component" value="Linkage Group LG07"/>
</dbReference>
<reference evidence="2" key="1">
    <citation type="journal article" date="2023" name="Nat. Plants">
        <title>Single-cell RNA sequencing provides a high-resolution roadmap for understanding the multicellular compartmentation of specialized metabolism.</title>
        <authorList>
            <person name="Sun S."/>
            <person name="Shen X."/>
            <person name="Li Y."/>
            <person name="Li Y."/>
            <person name="Wang S."/>
            <person name="Li R."/>
            <person name="Zhang H."/>
            <person name="Shen G."/>
            <person name="Guo B."/>
            <person name="Wei J."/>
            <person name="Xu J."/>
            <person name="St-Pierre B."/>
            <person name="Chen S."/>
            <person name="Sun C."/>
        </authorList>
    </citation>
    <scope>NUCLEOTIDE SEQUENCE [LARGE SCALE GENOMIC DNA]</scope>
</reference>
<comment type="caution">
    <text evidence="1">The sequence shown here is derived from an EMBL/GenBank/DDBJ whole genome shotgun (WGS) entry which is preliminary data.</text>
</comment>
<evidence type="ECO:0000313" key="1">
    <source>
        <dbReference type="EMBL" id="KAI5652960.1"/>
    </source>
</evidence>
<gene>
    <name evidence="1" type="ORF">M9H77_30147</name>
</gene>